<organism evidence="3 4">
    <name type="scientific">Caenorhabditis tropicalis</name>
    <dbReference type="NCBI Taxonomy" id="1561998"/>
    <lineage>
        <taxon>Eukaryota</taxon>
        <taxon>Metazoa</taxon>
        <taxon>Ecdysozoa</taxon>
        <taxon>Nematoda</taxon>
        <taxon>Chromadorea</taxon>
        <taxon>Rhabditida</taxon>
        <taxon>Rhabditina</taxon>
        <taxon>Rhabditomorpha</taxon>
        <taxon>Rhabditoidea</taxon>
        <taxon>Rhabditidae</taxon>
        <taxon>Peloderinae</taxon>
        <taxon>Caenorhabditis</taxon>
    </lineage>
</organism>
<dbReference type="WBParaSite" id="Csp11.Scaffold629.g12196.t1">
    <property type="protein sequence ID" value="Csp11.Scaffold629.g12196.t1"/>
    <property type="gene ID" value="Csp11.Scaffold629.g12196"/>
</dbReference>
<dbReference type="SMART" id="SM00093">
    <property type="entry name" value="SERPIN"/>
    <property type="match status" value="1"/>
</dbReference>
<dbReference type="AlphaFoldDB" id="A0A1I7TVG9"/>
<dbReference type="InterPro" id="IPR023796">
    <property type="entry name" value="Serpin_dom"/>
</dbReference>
<keyword evidence="3" id="KW-1185">Reference proteome</keyword>
<sequence>MSSEVQGALLRSEIEFGLNVLRQQNLDKSFVFSPASISFGLSLVHAAASGDTQSEIRDVLLRGSTDEQLENHMSNLLKQISKTMSKSTKIKVVNHAFCWDVYPIKEDYLKEINRLYNAGATPLDFIRKKKDSADAINKFIEENTEGLIKSNLTEKYIKEYLVVVYTNTIYFKARWLEQFFAHSTEKFDFHLSPESKRSIDFLQTHGHRSYSENEQFQVLHLRYLDKSFAMSIFLPKTRFGLKDALIKLTPSTILKLLSTETSKYMMIKIPKWKIESSIDLEKTLKALGVVRSFDIFNPDFTKLADDLHGLTKMDHLATIEVNEQGTTAAAATILRLRGGGIPPEPIDFTADHPFLFIITKDMHPIFVGLHY</sequence>
<dbReference type="InterPro" id="IPR036186">
    <property type="entry name" value="Serpin_sf"/>
</dbReference>
<dbReference type="Gene3D" id="2.30.39.10">
    <property type="entry name" value="Alpha-1-antitrypsin, domain 1"/>
    <property type="match status" value="1"/>
</dbReference>
<accession>A0A1I7TVG9</accession>
<name>A0A1I7TVG9_9PELO</name>
<dbReference type="eggNOG" id="KOG2392">
    <property type="taxonomic scope" value="Eukaryota"/>
</dbReference>
<dbReference type="Pfam" id="PF00079">
    <property type="entry name" value="Serpin"/>
    <property type="match status" value="1"/>
</dbReference>
<dbReference type="Gene3D" id="3.30.497.10">
    <property type="entry name" value="Antithrombin, subunit I, domain 2"/>
    <property type="match status" value="1"/>
</dbReference>
<comment type="similarity">
    <text evidence="1">Belongs to the serpin family.</text>
</comment>
<dbReference type="InterPro" id="IPR000215">
    <property type="entry name" value="Serpin_fam"/>
</dbReference>
<evidence type="ECO:0000259" key="2">
    <source>
        <dbReference type="SMART" id="SM00093"/>
    </source>
</evidence>
<dbReference type="InterPro" id="IPR042185">
    <property type="entry name" value="Serpin_sf_2"/>
</dbReference>
<dbReference type="PANTHER" id="PTHR11461">
    <property type="entry name" value="SERINE PROTEASE INHIBITOR, SERPIN"/>
    <property type="match status" value="1"/>
</dbReference>
<evidence type="ECO:0000313" key="3">
    <source>
        <dbReference type="Proteomes" id="UP000095282"/>
    </source>
</evidence>
<reference evidence="4" key="1">
    <citation type="submission" date="2016-11" db="UniProtKB">
        <authorList>
            <consortium name="WormBaseParasite"/>
        </authorList>
    </citation>
    <scope>IDENTIFICATION</scope>
</reference>
<dbReference type="GO" id="GO:0004867">
    <property type="term" value="F:serine-type endopeptidase inhibitor activity"/>
    <property type="evidence" value="ECO:0007669"/>
    <property type="project" value="InterPro"/>
</dbReference>
<evidence type="ECO:0000313" key="4">
    <source>
        <dbReference type="WBParaSite" id="Csp11.Scaffold629.g12196.t1"/>
    </source>
</evidence>
<protein>
    <submittedName>
        <fullName evidence="4">SERPIN domain-containing protein</fullName>
    </submittedName>
</protein>
<evidence type="ECO:0000256" key="1">
    <source>
        <dbReference type="RuleBase" id="RU000411"/>
    </source>
</evidence>
<proteinExistence type="inferred from homology"/>
<dbReference type="SUPFAM" id="SSF56574">
    <property type="entry name" value="Serpins"/>
    <property type="match status" value="1"/>
</dbReference>
<dbReference type="GO" id="GO:0005615">
    <property type="term" value="C:extracellular space"/>
    <property type="evidence" value="ECO:0007669"/>
    <property type="project" value="InterPro"/>
</dbReference>
<dbReference type="STRING" id="1561998.A0A1I7TVG9"/>
<dbReference type="Proteomes" id="UP000095282">
    <property type="component" value="Unplaced"/>
</dbReference>
<dbReference type="InterPro" id="IPR023795">
    <property type="entry name" value="Serpin_CS"/>
</dbReference>
<dbReference type="InterPro" id="IPR042178">
    <property type="entry name" value="Serpin_sf_1"/>
</dbReference>
<dbReference type="PROSITE" id="PS00284">
    <property type="entry name" value="SERPIN"/>
    <property type="match status" value="1"/>
</dbReference>
<dbReference type="PANTHER" id="PTHR11461:SF299">
    <property type="entry name" value="SERINE OR CYSTEINE PROTEASE INHIBITOR-RELATED"/>
    <property type="match status" value="1"/>
</dbReference>
<feature type="domain" description="Serpin" evidence="2">
    <location>
        <begin position="18"/>
        <end position="364"/>
    </location>
</feature>